<dbReference type="Proteomes" id="UP000738325">
    <property type="component" value="Unassembled WGS sequence"/>
</dbReference>
<reference evidence="10" key="1">
    <citation type="journal article" date="2020" name="Fungal Divers.">
        <title>Resolving the Mortierellaceae phylogeny through synthesis of multi-gene phylogenetics and phylogenomics.</title>
        <authorList>
            <person name="Vandepol N."/>
            <person name="Liber J."/>
            <person name="Desiro A."/>
            <person name="Na H."/>
            <person name="Kennedy M."/>
            <person name="Barry K."/>
            <person name="Grigoriev I.V."/>
            <person name="Miller A.N."/>
            <person name="O'Donnell K."/>
            <person name="Stajich J.E."/>
            <person name="Bonito G."/>
        </authorList>
    </citation>
    <scope>NUCLEOTIDE SEQUENCE</scope>
    <source>
        <strain evidence="10">REB-010B</strain>
    </source>
</reference>
<comment type="caution">
    <text evidence="10">The sequence shown here is derived from an EMBL/GenBank/DDBJ whole genome shotgun (WGS) entry which is preliminary data.</text>
</comment>
<dbReference type="GO" id="GO:0071021">
    <property type="term" value="C:U2-type post-spliceosomal complex"/>
    <property type="evidence" value="ECO:0007669"/>
    <property type="project" value="TreeGrafter"/>
</dbReference>
<keyword evidence="6" id="KW-0508">mRNA splicing</keyword>
<evidence type="ECO:0000256" key="6">
    <source>
        <dbReference type="ARBA" id="ARBA00023187"/>
    </source>
</evidence>
<dbReference type="EMBL" id="JAAAIP010000093">
    <property type="protein sequence ID" value="KAG0326065.1"/>
    <property type="molecule type" value="Genomic_DNA"/>
</dbReference>
<dbReference type="Pfam" id="PF08799">
    <property type="entry name" value="PRP4"/>
    <property type="match status" value="1"/>
</dbReference>
<evidence type="ECO:0000313" key="11">
    <source>
        <dbReference type="Proteomes" id="UP000738325"/>
    </source>
</evidence>
<keyword evidence="7" id="KW-0539">Nucleus</keyword>
<feature type="compositionally biased region" description="Basic and acidic residues" evidence="8">
    <location>
        <begin position="205"/>
        <end position="222"/>
    </location>
</feature>
<evidence type="ECO:0000256" key="1">
    <source>
        <dbReference type="ARBA" id="ARBA00004123"/>
    </source>
</evidence>
<accession>A0A9P6RUT3</accession>
<keyword evidence="11" id="KW-1185">Reference proteome</keyword>
<evidence type="ECO:0000256" key="3">
    <source>
        <dbReference type="ARBA" id="ARBA00018242"/>
    </source>
</evidence>
<keyword evidence="4" id="KW-0507">mRNA processing</keyword>
<evidence type="ECO:0000259" key="9">
    <source>
        <dbReference type="SMART" id="SM00500"/>
    </source>
</evidence>
<organism evidence="10 11">
    <name type="scientific">Dissophora globulifera</name>
    <dbReference type="NCBI Taxonomy" id="979702"/>
    <lineage>
        <taxon>Eukaryota</taxon>
        <taxon>Fungi</taxon>
        <taxon>Fungi incertae sedis</taxon>
        <taxon>Mucoromycota</taxon>
        <taxon>Mortierellomycotina</taxon>
        <taxon>Mortierellomycetes</taxon>
        <taxon>Mortierellales</taxon>
        <taxon>Mortierellaceae</taxon>
        <taxon>Dissophora</taxon>
    </lineage>
</organism>
<feature type="region of interest" description="Disordered" evidence="8">
    <location>
        <begin position="203"/>
        <end position="222"/>
    </location>
</feature>
<dbReference type="AlphaFoldDB" id="A0A9P6RUT3"/>
<sequence length="388" mass="43861">MDLIEATLAKKRSALDSATGGNKKKYIRRGDLEKQREQEYLAEQERERQAKEEKERKLAEEKEAKRKTDSSKSPSSSTPLSDSTSSSAQDSPSTPGSAVFSSDPTTATAIALAEAEAAAVAAGNDGAATSTTTTTFNIQPEEVVRRLRARGQPIRLFAETDQQRKIRLRALELVEDRSEGQRNDFMRAMENAETGLHLEALGHQGGKDAKEKKKPKVDPTKDLDTSEISVELLQKDQDKLYVLIYTYFKRLLREWEYDLDQRPDEQKRSTAGKLATSTQIQSAEYVRPFFKQLRQKSLEPDVLMRITEIAQLMNKREHMAANDAYLKLSIGNAPWPIGVTMVGIHERSGREKIFSAQVAHVLNDETSRKWIQSIKRIMTFAEKKYPRQ</sequence>
<dbReference type="InterPro" id="IPR004098">
    <property type="entry name" value="Prp18"/>
</dbReference>
<dbReference type="InterPro" id="IPR014906">
    <property type="entry name" value="PRP4-like"/>
</dbReference>
<evidence type="ECO:0000256" key="2">
    <source>
        <dbReference type="ARBA" id="ARBA00008137"/>
    </source>
</evidence>
<feature type="domain" description="Pre-mRNA processing factor 4 (PRP4)-like" evidence="9">
    <location>
        <begin position="138"/>
        <end position="187"/>
    </location>
</feature>
<feature type="compositionally biased region" description="Low complexity" evidence="8">
    <location>
        <begin position="71"/>
        <end position="97"/>
    </location>
</feature>
<dbReference type="Gene3D" id="1.20.940.10">
    <property type="entry name" value="Functional domain of the splicing factor Prp18"/>
    <property type="match status" value="1"/>
</dbReference>
<comment type="similarity">
    <text evidence="2">Belongs to the PRP18 family.</text>
</comment>
<dbReference type="SUPFAM" id="SSF47938">
    <property type="entry name" value="Functional domain of the splicing factor Prp18"/>
    <property type="match status" value="1"/>
</dbReference>
<dbReference type="Pfam" id="PF02840">
    <property type="entry name" value="Prp18"/>
    <property type="match status" value="1"/>
</dbReference>
<dbReference type="Gene3D" id="4.10.280.110">
    <property type="entry name" value="Pre-mRNA processing factor 4 domain"/>
    <property type="match status" value="1"/>
</dbReference>
<dbReference type="SUPFAM" id="SSF158230">
    <property type="entry name" value="PRP4-like"/>
    <property type="match status" value="1"/>
</dbReference>
<proteinExistence type="inferred from homology"/>
<dbReference type="GO" id="GO:0046540">
    <property type="term" value="C:U4/U6 x U5 tri-snRNP complex"/>
    <property type="evidence" value="ECO:0007669"/>
    <property type="project" value="TreeGrafter"/>
</dbReference>
<evidence type="ECO:0000256" key="7">
    <source>
        <dbReference type="ARBA" id="ARBA00023242"/>
    </source>
</evidence>
<dbReference type="InterPro" id="IPR039979">
    <property type="entry name" value="PRPF18"/>
</dbReference>
<evidence type="ECO:0000313" key="10">
    <source>
        <dbReference type="EMBL" id="KAG0326065.1"/>
    </source>
</evidence>
<name>A0A9P6RUT3_9FUNG</name>
<protein>
    <recommendedName>
        <fullName evidence="3">Pre-mRNA-splicing factor 18</fullName>
    </recommendedName>
</protein>
<evidence type="ECO:0000256" key="4">
    <source>
        <dbReference type="ARBA" id="ARBA00022664"/>
    </source>
</evidence>
<dbReference type="GO" id="GO:0000350">
    <property type="term" value="P:generation of catalytic spliceosome for second transesterification step"/>
    <property type="evidence" value="ECO:0007669"/>
    <property type="project" value="TreeGrafter"/>
</dbReference>
<feature type="compositionally biased region" description="Basic and acidic residues" evidence="8">
    <location>
        <begin position="28"/>
        <end position="70"/>
    </location>
</feature>
<feature type="region of interest" description="Disordered" evidence="8">
    <location>
        <begin position="12"/>
        <end position="102"/>
    </location>
</feature>
<dbReference type="InterPro" id="IPR036285">
    <property type="entry name" value="PRP4-like_sf"/>
</dbReference>
<dbReference type="OrthoDB" id="10261918at2759"/>
<keyword evidence="5" id="KW-0747">Spliceosome</keyword>
<dbReference type="SMART" id="SM00500">
    <property type="entry name" value="SFM"/>
    <property type="match status" value="1"/>
</dbReference>
<dbReference type="PANTHER" id="PTHR13007">
    <property type="entry name" value="PRE-MRNA SPLICING FACTOR-RELATED"/>
    <property type="match status" value="1"/>
</dbReference>
<evidence type="ECO:0000256" key="5">
    <source>
        <dbReference type="ARBA" id="ARBA00022728"/>
    </source>
</evidence>
<dbReference type="GO" id="GO:0005682">
    <property type="term" value="C:U5 snRNP"/>
    <property type="evidence" value="ECO:0007669"/>
    <property type="project" value="TreeGrafter"/>
</dbReference>
<dbReference type="PANTHER" id="PTHR13007:SF19">
    <property type="entry name" value="PRE-MRNA-SPLICING FACTOR 18"/>
    <property type="match status" value="1"/>
</dbReference>
<comment type="subcellular location">
    <subcellularLocation>
        <location evidence="1">Nucleus</location>
    </subcellularLocation>
</comment>
<gene>
    <name evidence="10" type="primary">PRP18</name>
    <name evidence="10" type="ORF">BGZ99_010204</name>
</gene>
<evidence type="ECO:0000256" key="8">
    <source>
        <dbReference type="SAM" id="MobiDB-lite"/>
    </source>
</evidence>